<feature type="binding site" description="covalent" evidence="9">
    <location>
        <position position="69"/>
    </location>
    <ligand>
        <name>heme c</name>
        <dbReference type="ChEBI" id="CHEBI:61717"/>
    </ligand>
</feature>
<organism evidence="13">
    <name type="scientific">Hellea balneolensis</name>
    <dbReference type="NCBI Taxonomy" id="287478"/>
    <lineage>
        <taxon>Bacteria</taxon>
        <taxon>Pseudomonadati</taxon>
        <taxon>Pseudomonadota</taxon>
        <taxon>Alphaproteobacteria</taxon>
        <taxon>Maricaulales</taxon>
        <taxon>Robiginitomaculaceae</taxon>
        <taxon>Hellea</taxon>
    </lineage>
</organism>
<evidence type="ECO:0000313" key="13">
    <source>
        <dbReference type="EMBL" id="HHL42784.1"/>
    </source>
</evidence>
<dbReference type="Proteomes" id="UP000885830">
    <property type="component" value="Unassembled WGS sequence"/>
</dbReference>
<evidence type="ECO:0000256" key="1">
    <source>
        <dbReference type="ARBA" id="ARBA00004370"/>
    </source>
</evidence>
<evidence type="ECO:0000256" key="4">
    <source>
        <dbReference type="ARBA" id="ARBA00022692"/>
    </source>
</evidence>
<dbReference type="Pfam" id="PF02167">
    <property type="entry name" value="Cytochrom_C1"/>
    <property type="match status" value="1"/>
</dbReference>
<evidence type="ECO:0000256" key="5">
    <source>
        <dbReference type="ARBA" id="ARBA00022723"/>
    </source>
</evidence>
<dbReference type="PANTHER" id="PTHR10266:SF3">
    <property type="entry name" value="CYTOCHROME C1, HEME PROTEIN, MITOCHONDRIAL"/>
    <property type="match status" value="1"/>
</dbReference>
<keyword evidence="7 9" id="KW-0408">Iron</keyword>
<feature type="signal peptide" evidence="11">
    <location>
        <begin position="1"/>
        <end position="28"/>
    </location>
</feature>
<protein>
    <recommendedName>
        <fullName evidence="2">Cytochrome c1</fullName>
    </recommendedName>
</protein>
<feature type="transmembrane region" description="Helical" evidence="10">
    <location>
        <begin position="262"/>
        <end position="281"/>
    </location>
</feature>
<feature type="binding site" description="covalent" evidence="9">
    <location>
        <position position="200"/>
    </location>
    <ligand>
        <name>heme c</name>
        <dbReference type="ChEBI" id="CHEBI:61717"/>
    </ligand>
</feature>
<dbReference type="PROSITE" id="PS51007">
    <property type="entry name" value="CYTC"/>
    <property type="match status" value="1"/>
</dbReference>
<evidence type="ECO:0000259" key="12">
    <source>
        <dbReference type="PROSITE" id="PS51007"/>
    </source>
</evidence>
<keyword evidence="5 9" id="KW-0479">Metal-binding</keyword>
<keyword evidence="3 9" id="KW-0349">Heme</keyword>
<feature type="domain" description="Cytochrome c" evidence="12">
    <location>
        <begin position="53"/>
        <end position="171"/>
    </location>
</feature>
<comment type="subcellular location">
    <subcellularLocation>
        <location evidence="1">Membrane</location>
    </subcellularLocation>
</comment>
<evidence type="ECO:0000256" key="6">
    <source>
        <dbReference type="ARBA" id="ARBA00022989"/>
    </source>
</evidence>
<evidence type="ECO:0000256" key="10">
    <source>
        <dbReference type="SAM" id="Phobius"/>
    </source>
</evidence>
<comment type="cofactor">
    <cofactor evidence="9">
        <name>heme c</name>
        <dbReference type="ChEBI" id="CHEBI:61717"/>
    </cofactor>
    <text evidence="9">Binds 1 heme c group covalently per subunit.</text>
</comment>
<dbReference type="PRINTS" id="PR00603">
    <property type="entry name" value="CYTOCHROMEC1"/>
</dbReference>
<dbReference type="EMBL" id="DRMJ01000204">
    <property type="protein sequence ID" value="HHL42784.1"/>
    <property type="molecule type" value="Genomic_DNA"/>
</dbReference>
<dbReference type="GO" id="GO:0046872">
    <property type="term" value="F:metal ion binding"/>
    <property type="evidence" value="ECO:0007669"/>
    <property type="project" value="UniProtKB-KW"/>
</dbReference>
<keyword evidence="8 10" id="KW-0472">Membrane</keyword>
<dbReference type="GO" id="GO:0016020">
    <property type="term" value="C:membrane"/>
    <property type="evidence" value="ECO:0007669"/>
    <property type="project" value="UniProtKB-SubCell"/>
</dbReference>
<reference evidence="13" key="1">
    <citation type="journal article" date="2020" name="mSystems">
        <title>Genome- and Community-Level Interaction Insights into Carbon Utilization and Element Cycling Functions of Hydrothermarchaeota in Hydrothermal Sediment.</title>
        <authorList>
            <person name="Zhou Z."/>
            <person name="Liu Y."/>
            <person name="Xu W."/>
            <person name="Pan J."/>
            <person name="Luo Z.H."/>
            <person name="Li M."/>
        </authorList>
    </citation>
    <scope>NUCLEOTIDE SEQUENCE [LARGE SCALE GENOMIC DNA]</scope>
    <source>
        <strain evidence="13">HyVt-485</strain>
    </source>
</reference>
<keyword evidence="4 10" id="KW-0812">Transmembrane</keyword>
<name>A0A7C5R0D8_9PROT</name>
<gene>
    <name evidence="13" type="ORF">ENJ42_04135</name>
</gene>
<feature type="binding site" description="covalent" evidence="9">
    <location>
        <position position="66"/>
    </location>
    <ligand>
        <name>heme c</name>
        <dbReference type="ChEBI" id="CHEBI:61717"/>
    </ligand>
</feature>
<comment type="caution">
    <text evidence="13">The sequence shown here is derived from an EMBL/GenBank/DDBJ whole genome shotgun (WGS) entry which is preliminary data.</text>
</comment>
<evidence type="ECO:0000256" key="2">
    <source>
        <dbReference type="ARBA" id="ARBA00016165"/>
    </source>
</evidence>
<evidence type="ECO:0000256" key="7">
    <source>
        <dbReference type="ARBA" id="ARBA00023004"/>
    </source>
</evidence>
<dbReference type="GO" id="GO:0009055">
    <property type="term" value="F:electron transfer activity"/>
    <property type="evidence" value="ECO:0007669"/>
    <property type="project" value="InterPro"/>
</dbReference>
<evidence type="ECO:0000256" key="3">
    <source>
        <dbReference type="ARBA" id="ARBA00022617"/>
    </source>
</evidence>
<dbReference type="GO" id="GO:0020037">
    <property type="term" value="F:heme binding"/>
    <property type="evidence" value="ECO:0007669"/>
    <property type="project" value="InterPro"/>
</dbReference>
<dbReference type="Gene3D" id="1.10.760.10">
    <property type="entry name" value="Cytochrome c-like domain"/>
    <property type="match status" value="1"/>
</dbReference>
<evidence type="ECO:0000256" key="9">
    <source>
        <dbReference type="PIRSR" id="PIRSR602326-1"/>
    </source>
</evidence>
<evidence type="ECO:0000256" key="11">
    <source>
        <dbReference type="SAM" id="SignalP"/>
    </source>
</evidence>
<keyword evidence="6 10" id="KW-1133">Transmembrane helix</keyword>
<dbReference type="Gene3D" id="1.20.5.100">
    <property type="entry name" value="Cytochrome c1, transmembrane anchor, C-terminal"/>
    <property type="match status" value="1"/>
</dbReference>
<dbReference type="AlphaFoldDB" id="A0A7C5R0D8"/>
<proteinExistence type="predicted"/>
<dbReference type="SUPFAM" id="SSF46626">
    <property type="entry name" value="Cytochrome c"/>
    <property type="match status" value="1"/>
</dbReference>
<sequence length="290" mass="32034">MTIRFTKTLIVASAMAFGALGAGVNASASGGEGTEIQHLDWGFNGPFGKYDRYAMQRGYKVFREVCSSCHALEHLSFRHLGEKGGPFYDDNYPNPNDNPIVKAFAKDFEVPDIDGDSGDPITRPGIPADKFPLVYPNPIAASASNGGAIPPDLSVITKARSGGADYVYSILTGFEDPPHDFHLSEGMNYNKAFEGHQIKMAQPLFDGQVEYDPVKKVTVGHDGEEHVETIAPPEATVEQMSRDVVEFLEWAGDPKMEVRKKLGFATFLYLFVFALLLFMTYKSIWRNVEH</sequence>
<keyword evidence="11" id="KW-0732">Signal</keyword>
<dbReference type="InterPro" id="IPR009056">
    <property type="entry name" value="Cyt_c-like_dom"/>
</dbReference>
<dbReference type="InterPro" id="IPR036909">
    <property type="entry name" value="Cyt_c-like_dom_sf"/>
</dbReference>
<evidence type="ECO:0000256" key="8">
    <source>
        <dbReference type="ARBA" id="ARBA00023136"/>
    </source>
</evidence>
<feature type="binding site" description="covalent" evidence="9">
    <location>
        <position position="70"/>
    </location>
    <ligand>
        <name>heme c</name>
        <dbReference type="ChEBI" id="CHEBI:61717"/>
    </ligand>
</feature>
<accession>A0A7C5R0D8</accession>
<dbReference type="InterPro" id="IPR002326">
    <property type="entry name" value="Cyt_c1"/>
</dbReference>
<feature type="chain" id="PRO_5027729007" description="Cytochrome c1" evidence="11">
    <location>
        <begin position="29"/>
        <end position="290"/>
    </location>
</feature>
<dbReference type="PANTHER" id="PTHR10266">
    <property type="entry name" value="CYTOCHROME C1"/>
    <property type="match status" value="1"/>
</dbReference>